<dbReference type="EMBL" id="JAPDNT010000013">
    <property type="protein sequence ID" value="MCW3475953.1"/>
    <property type="molecule type" value="Genomic_DNA"/>
</dbReference>
<dbReference type="Proteomes" id="UP001165679">
    <property type="component" value="Unassembled WGS sequence"/>
</dbReference>
<dbReference type="Pfam" id="PF14863">
    <property type="entry name" value="Alkyl_sulf_dimr"/>
    <property type="match status" value="1"/>
</dbReference>
<sequence>MRTDAGLVLVDTGSRETASQTLAALRRWDDSPVHTVIYTHGHIDHTWGARLLDQEADARGIARPRIIAHRNVLNRFDRYDATHGLNSLVMGRQFNQPGYTFPEAHRRPDEVYDDVLALMVGGVRIELFHGRGETDDATFVWLPEQRVLASGDFVIWVFPNAGNPRKVQRFGPDWAAALRRMQALKPEVVIPGHGPAIFGEARAAQVLGDGAEVLESLTGQTLELMNKGRSLDEVLHSVSAPTELLAKPYLRPKYDDPEFVVRNIWHLYAGWFDGNPAHLKPAPAAELAAELASLAGGADRLARRAAVLAEGGQTRLAAHLVELAATASPQDRAIQAMRANVYEQCIQAETSLIGKALFGVYQREAKAHSTL</sequence>
<dbReference type="Pfam" id="PF00753">
    <property type="entry name" value="Lactamase_B"/>
    <property type="match status" value="1"/>
</dbReference>
<dbReference type="PANTHER" id="PTHR43223">
    <property type="entry name" value="ALKYL/ARYL-SULFATASE"/>
    <property type="match status" value="1"/>
</dbReference>
<keyword evidence="3" id="KW-1185">Reference proteome</keyword>
<feature type="domain" description="Metallo-beta-lactamase" evidence="1">
    <location>
        <begin position="1"/>
        <end position="193"/>
    </location>
</feature>
<dbReference type="Gene3D" id="1.25.40.880">
    <property type="entry name" value="Alkyl sulfatase, dimerisation domain"/>
    <property type="match status" value="1"/>
</dbReference>
<evidence type="ECO:0000313" key="2">
    <source>
        <dbReference type="EMBL" id="MCW3475953.1"/>
    </source>
</evidence>
<dbReference type="InterPro" id="IPR038536">
    <property type="entry name" value="Alkyl/aryl-sulf_dimr_sf"/>
</dbReference>
<dbReference type="SUPFAM" id="SSF56281">
    <property type="entry name" value="Metallo-hydrolase/oxidoreductase"/>
    <property type="match status" value="1"/>
</dbReference>
<gene>
    <name evidence="2" type="ORF">OL599_15350</name>
</gene>
<name>A0AA42CEE6_9PROT</name>
<accession>A0AA42CEE6</accession>
<comment type="caution">
    <text evidence="2">The sequence shown here is derived from an EMBL/GenBank/DDBJ whole genome shotgun (WGS) entry which is preliminary data.</text>
</comment>
<proteinExistence type="predicted"/>
<organism evidence="2 3">
    <name type="scientific">Limobrevibacterium gyesilva</name>
    <dbReference type="NCBI Taxonomy" id="2991712"/>
    <lineage>
        <taxon>Bacteria</taxon>
        <taxon>Pseudomonadati</taxon>
        <taxon>Pseudomonadota</taxon>
        <taxon>Alphaproteobacteria</taxon>
        <taxon>Acetobacterales</taxon>
        <taxon>Acetobacteraceae</taxon>
        <taxon>Limobrevibacterium</taxon>
    </lineage>
</organism>
<evidence type="ECO:0000313" key="3">
    <source>
        <dbReference type="Proteomes" id="UP001165679"/>
    </source>
</evidence>
<dbReference type="SMART" id="SM00849">
    <property type="entry name" value="Lactamase_B"/>
    <property type="match status" value="1"/>
</dbReference>
<dbReference type="AlphaFoldDB" id="A0AA42CEE6"/>
<reference evidence="2" key="2">
    <citation type="submission" date="2022-10" db="EMBL/GenBank/DDBJ databases">
        <authorList>
            <person name="Trinh H.N."/>
        </authorList>
    </citation>
    <scope>NUCLEOTIDE SEQUENCE</scope>
    <source>
        <strain evidence="2">RN2-1</strain>
    </source>
</reference>
<dbReference type="InterPro" id="IPR001279">
    <property type="entry name" value="Metallo-B-lactamas"/>
</dbReference>
<dbReference type="Gene3D" id="3.60.15.10">
    <property type="entry name" value="Ribonuclease Z/Hydroxyacylglutathione hydrolase-like"/>
    <property type="match status" value="1"/>
</dbReference>
<dbReference type="RefSeq" id="WP_264714684.1">
    <property type="nucleotide sequence ID" value="NZ_JAPDNT010000013.1"/>
</dbReference>
<dbReference type="InterPro" id="IPR029228">
    <property type="entry name" value="Alkyl_sulf_dimr"/>
</dbReference>
<dbReference type="InterPro" id="IPR052195">
    <property type="entry name" value="Bact_Alkyl/Aryl-Sulfatase"/>
</dbReference>
<protein>
    <submittedName>
        <fullName evidence="2">MBL fold metallo-hydrolase</fullName>
    </submittedName>
</protein>
<evidence type="ECO:0000259" key="1">
    <source>
        <dbReference type="SMART" id="SM00849"/>
    </source>
</evidence>
<dbReference type="GO" id="GO:0046983">
    <property type="term" value="F:protein dimerization activity"/>
    <property type="evidence" value="ECO:0007669"/>
    <property type="project" value="InterPro"/>
</dbReference>
<dbReference type="PANTHER" id="PTHR43223:SF2">
    <property type="entry name" value="METALLO-BETA-LACTAMASE DOMAIN-CONTAINING PROTEIN"/>
    <property type="match status" value="1"/>
</dbReference>
<reference evidence="2" key="1">
    <citation type="submission" date="2022-09" db="EMBL/GenBank/DDBJ databases">
        <title>Rhodovastum sp. nov. RN2-1 isolated from soil in Seongnam, South Korea.</title>
        <authorList>
            <person name="Le N.T."/>
        </authorList>
    </citation>
    <scope>NUCLEOTIDE SEQUENCE</scope>
    <source>
        <strain evidence="2">RN2-1</strain>
    </source>
</reference>
<dbReference type="InterPro" id="IPR036866">
    <property type="entry name" value="RibonucZ/Hydroxyglut_hydro"/>
</dbReference>